<comment type="subcellular location">
    <subcellularLocation>
        <location evidence="1">Cell membrane</location>
        <topology evidence="1">Multi-pass membrane protein</topology>
    </subcellularLocation>
</comment>
<evidence type="ECO:0000256" key="2">
    <source>
        <dbReference type="ARBA" id="ARBA00022475"/>
    </source>
</evidence>
<evidence type="ECO:0000313" key="9">
    <source>
        <dbReference type="EMBL" id="MBM9475379.1"/>
    </source>
</evidence>
<keyword evidence="2" id="KW-1003">Cell membrane</keyword>
<dbReference type="EMBL" id="JAERWL010000003">
    <property type="protein sequence ID" value="MBM9475379.1"/>
    <property type="molecule type" value="Genomic_DNA"/>
</dbReference>
<dbReference type="Proteomes" id="UP000663801">
    <property type="component" value="Unassembled WGS sequence"/>
</dbReference>
<dbReference type="PROSITE" id="PS51371">
    <property type="entry name" value="CBS"/>
    <property type="match status" value="1"/>
</dbReference>
<dbReference type="GO" id="GO:0005886">
    <property type="term" value="C:plasma membrane"/>
    <property type="evidence" value="ECO:0007669"/>
    <property type="project" value="UniProtKB-SubCell"/>
</dbReference>
<organism evidence="9 10">
    <name type="scientific">Nakamurella flavida</name>
    <dbReference type="NCBI Taxonomy" id="363630"/>
    <lineage>
        <taxon>Bacteria</taxon>
        <taxon>Bacillati</taxon>
        <taxon>Actinomycetota</taxon>
        <taxon>Actinomycetes</taxon>
        <taxon>Nakamurellales</taxon>
        <taxon>Nakamurellaceae</taxon>
        <taxon>Nakamurella</taxon>
    </lineage>
</organism>
<evidence type="ECO:0000256" key="3">
    <source>
        <dbReference type="PROSITE-ProRule" id="PRU00703"/>
    </source>
</evidence>
<feature type="compositionally biased region" description="Low complexity" evidence="5">
    <location>
        <begin position="321"/>
        <end position="347"/>
    </location>
</feature>
<keyword evidence="3" id="KW-0129">CBS domain</keyword>
<dbReference type="InterPro" id="IPR000644">
    <property type="entry name" value="CBS_dom"/>
</dbReference>
<reference evidence="9" key="1">
    <citation type="submission" date="2021-01" db="EMBL/GenBank/DDBJ databases">
        <title>KCTC 19127 draft genome.</title>
        <authorList>
            <person name="An D."/>
        </authorList>
    </citation>
    <scope>NUCLEOTIDE SEQUENCE</scope>
    <source>
        <strain evidence="9">KCTC 19127</strain>
    </source>
</reference>
<name>A0A939C472_9ACTN</name>
<feature type="domain" description="CBS" evidence="7">
    <location>
        <begin position="221"/>
        <end position="282"/>
    </location>
</feature>
<keyword evidence="4 6" id="KW-0812">Transmembrane</keyword>
<evidence type="ECO:0000256" key="6">
    <source>
        <dbReference type="SAM" id="Phobius"/>
    </source>
</evidence>
<keyword evidence="4 6" id="KW-1133">Transmembrane helix</keyword>
<gene>
    <name evidence="9" type="ORF">JL107_02870</name>
</gene>
<evidence type="ECO:0000313" key="10">
    <source>
        <dbReference type="Proteomes" id="UP000663801"/>
    </source>
</evidence>
<sequence>MITNWLLLLLVVVLLGVSAFFVAAEFSLIAARRSVIEPLAVSSKRARATLKAMENVSLMMACAQFGITLCGVLLGALGEPAVASLLEPVFHDLGVPEGWLHPVALTVALLLVVSAHVALGEMVPKNIAIAGPEKTAMALAPPLQAVATMLGPIIRVLNFAANGIVRMLGREPKDEVASAFTREEVADLISESRAEGLLDADEHQLITSALDLDVAEVRTVLVPEDAVVTLAAGASPAEVERACQRTGFSRFPIREADGRLSGYLHIRDVVGRDDDRDEPIPTERIRPLPVVSADTDLRTALDTMRRLGAHLAQVVVPERATPVSTGSSPMTPGGSAPTAAPADASAPESHERGAGHDPAGTEPGDLLGVVMLEDVIETLIGEIRDATRRGPWTAAAGRDAGRA</sequence>
<feature type="transmembrane region" description="Helical" evidence="6">
    <location>
        <begin position="98"/>
        <end position="119"/>
    </location>
</feature>
<feature type="domain" description="CNNM transmembrane" evidence="8">
    <location>
        <begin position="1"/>
        <end position="202"/>
    </location>
</feature>
<dbReference type="InterPro" id="IPR002550">
    <property type="entry name" value="CNNM"/>
</dbReference>
<dbReference type="Gene3D" id="3.10.580.10">
    <property type="entry name" value="CBS-domain"/>
    <property type="match status" value="1"/>
</dbReference>
<comment type="caution">
    <text evidence="9">The sequence shown here is derived from an EMBL/GenBank/DDBJ whole genome shotgun (WGS) entry which is preliminary data.</text>
</comment>
<dbReference type="PANTHER" id="PTHR43099:SF5">
    <property type="entry name" value="HLYC_CORC FAMILY TRANSPORTER"/>
    <property type="match status" value="1"/>
</dbReference>
<keyword evidence="4 6" id="KW-0472">Membrane</keyword>
<dbReference type="Pfam" id="PF01595">
    <property type="entry name" value="CNNM"/>
    <property type="match status" value="1"/>
</dbReference>
<accession>A0A939C472</accession>
<dbReference type="AlphaFoldDB" id="A0A939C472"/>
<dbReference type="RefSeq" id="WP_205255531.1">
    <property type="nucleotide sequence ID" value="NZ_BAAAPV010000003.1"/>
</dbReference>
<feature type="transmembrane region" description="Helical" evidence="6">
    <location>
        <begin position="6"/>
        <end position="31"/>
    </location>
</feature>
<dbReference type="Pfam" id="PF00571">
    <property type="entry name" value="CBS"/>
    <property type="match status" value="1"/>
</dbReference>
<dbReference type="SUPFAM" id="SSF54631">
    <property type="entry name" value="CBS-domain pair"/>
    <property type="match status" value="1"/>
</dbReference>
<evidence type="ECO:0000256" key="1">
    <source>
        <dbReference type="ARBA" id="ARBA00004651"/>
    </source>
</evidence>
<dbReference type="PROSITE" id="PS51846">
    <property type="entry name" value="CNNM"/>
    <property type="match status" value="1"/>
</dbReference>
<protein>
    <submittedName>
        <fullName evidence="9">HlyC/CorC family transporter</fullName>
    </submittedName>
</protein>
<dbReference type="PANTHER" id="PTHR43099">
    <property type="entry name" value="UPF0053 PROTEIN YRKA"/>
    <property type="match status" value="1"/>
</dbReference>
<evidence type="ECO:0000256" key="4">
    <source>
        <dbReference type="PROSITE-ProRule" id="PRU01193"/>
    </source>
</evidence>
<feature type="transmembrane region" description="Helical" evidence="6">
    <location>
        <begin position="52"/>
        <end position="78"/>
    </location>
</feature>
<feature type="region of interest" description="Disordered" evidence="5">
    <location>
        <begin position="318"/>
        <end position="365"/>
    </location>
</feature>
<evidence type="ECO:0000256" key="5">
    <source>
        <dbReference type="SAM" id="MobiDB-lite"/>
    </source>
</evidence>
<keyword evidence="10" id="KW-1185">Reference proteome</keyword>
<dbReference type="InterPro" id="IPR046342">
    <property type="entry name" value="CBS_dom_sf"/>
</dbReference>
<evidence type="ECO:0000259" key="7">
    <source>
        <dbReference type="PROSITE" id="PS51371"/>
    </source>
</evidence>
<evidence type="ECO:0000259" key="8">
    <source>
        <dbReference type="PROSITE" id="PS51846"/>
    </source>
</evidence>
<dbReference type="InterPro" id="IPR051676">
    <property type="entry name" value="UPF0053_domain"/>
</dbReference>
<proteinExistence type="predicted"/>